<keyword evidence="14" id="KW-0675">Receptor</keyword>
<dbReference type="Pfam" id="PF07715">
    <property type="entry name" value="Plug"/>
    <property type="match status" value="1"/>
</dbReference>
<dbReference type="SUPFAM" id="SSF56935">
    <property type="entry name" value="Porins"/>
    <property type="match status" value="1"/>
</dbReference>
<dbReference type="Proteomes" id="UP001596152">
    <property type="component" value="Unassembled WGS sequence"/>
</dbReference>
<feature type="signal peptide" evidence="12">
    <location>
        <begin position="1"/>
        <end position="30"/>
    </location>
</feature>
<dbReference type="PROSITE" id="PS52016">
    <property type="entry name" value="TONB_DEPENDENT_REC_3"/>
    <property type="match status" value="1"/>
</dbReference>
<keyword evidence="8 10" id="KW-0472">Membrane</keyword>
<dbReference type="InterPro" id="IPR012910">
    <property type="entry name" value="Plug_dom"/>
</dbReference>
<dbReference type="Gene3D" id="2.40.170.20">
    <property type="entry name" value="TonB-dependent receptor, beta-barrel domain"/>
    <property type="match status" value="1"/>
</dbReference>
<feature type="domain" description="Secretin/TonB short N-terminal" evidence="13">
    <location>
        <begin position="54"/>
        <end position="105"/>
    </location>
</feature>
<dbReference type="InterPro" id="IPR000531">
    <property type="entry name" value="Beta-barrel_TonB"/>
</dbReference>
<dbReference type="InterPro" id="IPR037066">
    <property type="entry name" value="Plug_dom_sf"/>
</dbReference>
<evidence type="ECO:0000256" key="7">
    <source>
        <dbReference type="ARBA" id="ARBA00023077"/>
    </source>
</evidence>
<keyword evidence="7 11" id="KW-0798">TonB box</keyword>
<comment type="subcellular location">
    <subcellularLocation>
        <location evidence="1 10">Cell outer membrane</location>
        <topology evidence="1 10">Multi-pass membrane protein</topology>
    </subcellularLocation>
</comment>
<dbReference type="Gene3D" id="3.55.50.30">
    <property type="match status" value="1"/>
</dbReference>
<evidence type="ECO:0000256" key="12">
    <source>
        <dbReference type="SAM" id="SignalP"/>
    </source>
</evidence>
<evidence type="ECO:0000256" key="2">
    <source>
        <dbReference type="ARBA" id="ARBA00022448"/>
    </source>
</evidence>
<keyword evidence="12" id="KW-0732">Signal</keyword>
<dbReference type="PANTHER" id="PTHR47234:SF2">
    <property type="entry name" value="TONB-DEPENDENT RECEPTOR"/>
    <property type="match status" value="1"/>
</dbReference>
<evidence type="ECO:0000256" key="8">
    <source>
        <dbReference type="ARBA" id="ARBA00023136"/>
    </source>
</evidence>
<evidence type="ECO:0000256" key="10">
    <source>
        <dbReference type="PROSITE-ProRule" id="PRU01360"/>
    </source>
</evidence>
<keyword evidence="4" id="KW-0410">Iron transport</keyword>
<evidence type="ECO:0000256" key="3">
    <source>
        <dbReference type="ARBA" id="ARBA00022452"/>
    </source>
</evidence>
<name>A0ABW0FUV2_9CAUL</name>
<evidence type="ECO:0000313" key="14">
    <source>
        <dbReference type="EMBL" id="MFC5345535.1"/>
    </source>
</evidence>
<feature type="chain" id="PRO_5046831924" evidence="12">
    <location>
        <begin position="31"/>
        <end position="985"/>
    </location>
</feature>
<keyword evidence="15" id="KW-1185">Reference proteome</keyword>
<dbReference type="PANTHER" id="PTHR47234">
    <property type="match status" value="1"/>
</dbReference>
<dbReference type="EMBL" id="JBHSLF010000050">
    <property type="protein sequence ID" value="MFC5345535.1"/>
    <property type="molecule type" value="Genomic_DNA"/>
</dbReference>
<dbReference type="InterPro" id="IPR036942">
    <property type="entry name" value="Beta-barrel_TonB_sf"/>
</dbReference>
<dbReference type="Pfam" id="PF07660">
    <property type="entry name" value="STN"/>
    <property type="match status" value="1"/>
</dbReference>
<proteinExistence type="inferred from homology"/>
<keyword evidence="5 10" id="KW-0812">Transmembrane</keyword>
<reference evidence="15" key="1">
    <citation type="journal article" date="2019" name="Int. J. Syst. Evol. Microbiol.">
        <title>The Global Catalogue of Microorganisms (GCM) 10K type strain sequencing project: providing services to taxonomists for standard genome sequencing and annotation.</title>
        <authorList>
            <consortium name="The Broad Institute Genomics Platform"/>
            <consortium name="The Broad Institute Genome Sequencing Center for Infectious Disease"/>
            <person name="Wu L."/>
            <person name="Ma J."/>
        </authorList>
    </citation>
    <scope>NUCLEOTIDE SEQUENCE [LARGE SCALE GENOMIC DNA]</scope>
    <source>
        <strain evidence="15">JCM 12125</strain>
    </source>
</reference>
<evidence type="ECO:0000256" key="6">
    <source>
        <dbReference type="ARBA" id="ARBA00023004"/>
    </source>
</evidence>
<evidence type="ECO:0000256" key="5">
    <source>
        <dbReference type="ARBA" id="ARBA00022692"/>
    </source>
</evidence>
<sequence>MYSHGMWVSAAALMSATTVLVAGPAASAQAEIDFVIPSGPLEAGLRLLAEQSGERVLYDAALVSGRSAPAVSGRMTTDAAIARLLAGSGLRPERTAANVLIVRAERAAGSDAASVLDEVVVTGSLIRGISDGPSPVVVVSRDELDRDGRASVAEALAALPQAFGGTGNEETTQNGADRSATNGAFSSGINLRGLGADATLVLVNGRRIAGSGAKGDLADVSGIPTNAVDRIEVLLDGASALYGSDAVGGVVNIILNRRFDGAETRLRLGQTTDGPAGEYGVAQSVGRRWSGGGGFLSWDYLQREALPASARAQAATADLSGLGGTDRRTIYGAPGNLVRFDAATQSLVPTFAIRPRSGSSAVSAADFVAGAVNLQNQRSGVNVLPRQTRDGVYAAFDQALGDRLVVTGDVRYGDRRYETTAAPSLSLITVDGRNPFYVSPTGAASHQIAYSFAGDLGNPALSGRAESLGLSLGGEYRLGGDWVLDAYVAYAEAQDSGRITNQVNTARLREALGTAADSPLTPFSPARDGFFNPFGDGSANTTTVLDFVGGGYSANRYETESRSLTLQADGSLFDLPAGAVRLALGGTVRIEAFQTAFTNFTSALTETVRVSAPSDRQIDAVFAEARVPLFGGNLRRPGLERLELSLAVRAERYDDIGSTTNPKLGILWSPASDWIVRGGYGTSFRAPALREVNDPASAGPTLLPGPTGQTVTLIQYGGNPGLDPETARSWTAGLEYRPRDRPEVGVSLNWFRTRFEDRIGQPAAESILTVLSDPALVSFVRRISPSTDAGDRALIQGLLDLPTTASATAFPAEAYGAIVDARYVNTAEVEIEGLDLSGRYGFSTGADLWRLGASVSHLLRYDTQATPTAPVVDVLDRPNFPLSWRGRITGDWIRGAWSARLAADLTNGYEDLAGRAIDGWITTDAQIRYAPEGPGPWAGVTVALSVQNLFDADPPFYDAPEGIGYDAANASLLGRFVSLQVTRRW</sequence>
<protein>
    <submittedName>
        <fullName evidence="14">TonB-dependent receptor</fullName>
    </submittedName>
</protein>
<organism evidence="14 15">
    <name type="scientific">Brevundimonas staleyi</name>
    <dbReference type="NCBI Taxonomy" id="74326"/>
    <lineage>
        <taxon>Bacteria</taxon>
        <taxon>Pseudomonadati</taxon>
        <taxon>Pseudomonadota</taxon>
        <taxon>Alphaproteobacteria</taxon>
        <taxon>Caulobacterales</taxon>
        <taxon>Caulobacteraceae</taxon>
        <taxon>Brevundimonas</taxon>
    </lineage>
</organism>
<accession>A0ABW0FUV2</accession>
<evidence type="ECO:0000256" key="1">
    <source>
        <dbReference type="ARBA" id="ARBA00004571"/>
    </source>
</evidence>
<dbReference type="InterPro" id="IPR011662">
    <property type="entry name" value="Secretin/TonB_short_N"/>
</dbReference>
<dbReference type="Gene3D" id="2.170.130.10">
    <property type="entry name" value="TonB-dependent receptor, plug domain"/>
    <property type="match status" value="1"/>
</dbReference>
<dbReference type="SMART" id="SM00965">
    <property type="entry name" value="STN"/>
    <property type="match status" value="1"/>
</dbReference>
<keyword evidence="3 10" id="KW-1134">Transmembrane beta strand</keyword>
<dbReference type="RefSeq" id="WP_374036524.1">
    <property type="nucleotide sequence ID" value="NZ_CP169082.1"/>
</dbReference>
<keyword evidence="4" id="KW-0406">Ion transport</keyword>
<evidence type="ECO:0000256" key="11">
    <source>
        <dbReference type="RuleBase" id="RU003357"/>
    </source>
</evidence>
<keyword evidence="6" id="KW-0408">Iron</keyword>
<evidence type="ECO:0000259" key="13">
    <source>
        <dbReference type="SMART" id="SM00965"/>
    </source>
</evidence>
<dbReference type="InterPro" id="IPR039426">
    <property type="entry name" value="TonB-dep_rcpt-like"/>
</dbReference>
<keyword evidence="2 10" id="KW-0813">Transport</keyword>
<evidence type="ECO:0000256" key="4">
    <source>
        <dbReference type="ARBA" id="ARBA00022496"/>
    </source>
</evidence>
<gene>
    <name evidence="14" type="ORF">ACFPIE_16590</name>
</gene>
<dbReference type="Pfam" id="PF00593">
    <property type="entry name" value="TonB_dep_Rec_b-barrel"/>
    <property type="match status" value="1"/>
</dbReference>
<evidence type="ECO:0000256" key="9">
    <source>
        <dbReference type="ARBA" id="ARBA00023237"/>
    </source>
</evidence>
<keyword evidence="9 10" id="KW-0998">Cell outer membrane</keyword>
<evidence type="ECO:0000313" key="15">
    <source>
        <dbReference type="Proteomes" id="UP001596152"/>
    </source>
</evidence>
<comment type="caution">
    <text evidence="14">The sequence shown here is derived from an EMBL/GenBank/DDBJ whole genome shotgun (WGS) entry which is preliminary data.</text>
</comment>
<comment type="similarity">
    <text evidence="10 11">Belongs to the TonB-dependent receptor family.</text>
</comment>